<evidence type="ECO:0000313" key="3">
    <source>
        <dbReference type="EMBL" id="GAA1142241.1"/>
    </source>
</evidence>
<dbReference type="InterPro" id="IPR032466">
    <property type="entry name" value="Metal_Hydrolase"/>
</dbReference>
<dbReference type="SUPFAM" id="SSF51556">
    <property type="entry name" value="Metallo-dependent hydrolases"/>
    <property type="match status" value="1"/>
</dbReference>
<feature type="region of interest" description="Disordered" evidence="1">
    <location>
        <begin position="438"/>
        <end position="459"/>
    </location>
</feature>
<dbReference type="InterPro" id="IPR006680">
    <property type="entry name" value="Amidohydro-rel"/>
</dbReference>
<protein>
    <submittedName>
        <fullName evidence="3">Amidohydrolase family protein</fullName>
    </submittedName>
</protein>
<dbReference type="CDD" id="cd01299">
    <property type="entry name" value="Met_dep_hydrolase_A"/>
    <property type="match status" value="1"/>
</dbReference>
<dbReference type="Proteomes" id="UP001499979">
    <property type="component" value="Unassembled WGS sequence"/>
</dbReference>
<dbReference type="Gene3D" id="3.20.20.140">
    <property type="entry name" value="Metal-dependent hydrolases"/>
    <property type="match status" value="1"/>
</dbReference>
<dbReference type="InterPro" id="IPR011059">
    <property type="entry name" value="Metal-dep_hydrolase_composite"/>
</dbReference>
<sequence>MSSSYVLIRNGTVIDGTGAEPSADASVLIERDRIVAVGPDVSRDQVPRGAPLDEIDATGRTIMPGLIDAHCHMTYGESRSEEEIDLYTSPELRTLKAAWNAQKVLRAGVTGISQPGGSYYIGVGLREAVDDGIVVGPRMTAAGRYISTSNSLTDWYPDSVGVPEGSIGILANTLDAMINEVRHQVKNGVDLIKLADSPMGEFQAFTGDEMKALADLAHQLNTPMTIHARGSAEVDAAVAAGMDWIMHGNVMTDDTIGRLAESRIPLVPTLLLLANVVDYGHLVGVPGPLYDAMRRLLDDTADTLHRAHDAGVTFALGTDSGFSLTMYGEWHARELELLMTYAGLSPMEAVQAGTRNGAKMLGLDGEVGVLTPGAIADVIVVDGDPLADITVLQDKRRIEVVVKGGVRQVFDEEQIERRWPHHRGLGYSVGDLTYDLVHGRTDPDAAPDTTAERPAAPLEHDEANDLVSDLQHREAAARTH</sequence>
<dbReference type="RefSeq" id="WP_343907609.1">
    <property type="nucleotide sequence ID" value="NZ_BAAAJE010000008.1"/>
</dbReference>
<feature type="domain" description="Amidohydrolase-related" evidence="2">
    <location>
        <begin position="61"/>
        <end position="405"/>
    </location>
</feature>
<dbReference type="Gene3D" id="2.30.40.10">
    <property type="entry name" value="Urease, subunit C, domain 1"/>
    <property type="match status" value="1"/>
</dbReference>
<reference evidence="3 4" key="1">
    <citation type="journal article" date="2019" name="Int. J. Syst. Evol. Microbiol.">
        <title>The Global Catalogue of Microorganisms (GCM) 10K type strain sequencing project: providing services to taxonomists for standard genome sequencing and annotation.</title>
        <authorList>
            <consortium name="The Broad Institute Genomics Platform"/>
            <consortium name="The Broad Institute Genome Sequencing Center for Infectious Disease"/>
            <person name="Wu L."/>
            <person name="Ma J."/>
        </authorList>
    </citation>
    <scope>NUCLEOTIDE SEQUENCE [LARGE SCALE GENOMIC DNA]</scope>
    <source>
        <strain evidence="3 4">JCM 11813</strain>
    </source>
</reference>
<comment type="caution">
    <text evidence="3">The sequence shown here is derived from an EMBL/GenBank/DDBJ whole genome shotgun (WGS) entry which is preliminary data.</text>
</comment>
<gene>
    <name evidence="3" type="ORF">GCM10009606_22290</name>
</gene>
<keyword evidence="4" id="KW-1185">Reference proteome</keyword>
<accession>A0ABN1UDZ4</accession>
<evidence type="ECO:0000259" key="2">
    <source>
        <dbReference type="Pfam" id="PF01979"/>
    </source>
</evidence>
<dbReference type="SUPFAM" id="SSF51338">
    <property type="entry name" value="Composite domain of metallo-dependent hydrolases"/>
    <property type="match status" value="1"/>
</dbReference>
<evidence type="ECO:0000256" key="1">
    <source>
        <dbReference type="SAM" id="MobiDB-lite"/>
    </source>
</evidence>
<dbReference type="Pfam" id="PF01979">
    <property type="entry name" value="Amidohydro_1"/>
    <property type="match status" value="1"/>
</dbReference>
<dbReference type="PANTHER" id="PTHR43135:SF3">
    <property type="entry name" value="ALPHA-D-RIBOSE 1-METHYLPHOSPHONATE 5-TRIPHOSPHATE DIPHOSPHATASE"/>
    <property type="match status" value="1"/>
</dbReference>
<name>A0ABN1UDZ4_9ACTN</name>
<proteinExistence type="predicted"/>
<dbReference type="InterPro" id="IPR057744">
    <property type="entry name" value="OTAase-like"/>
</dbReference>
<dbReference type="PANTHER" id="PTHR43135">
    <property type="entry name" value="ALPHA-D-RIBOSE 1-METHYLPHOSPHONATE 5-TRIPHOSPHATE DIPHOSPHATASE"/>
    <property type="match status" value="1"/>
</dbReference>
<evidence type="ECO:0000313" key="4">
    <source>
        <dbReference type="Proteomes" id="UP001499979"/>
    </source>
</evidence>
<dbReference type="EMBL" id="BAAAJE010000008">
    <property type="protein sequence ID" value="GAA1142241.1"/>
    <property type="molecule type" value="Genomic_DNA"/>
</dbReference>
<dbReference type="InterPro" id="IPR051781">
    <property type="entry name" value="Metallo-dep_Hydrolase"/>
</dbReference>
<organism evidence="3 4">
    <name type="scientific">Nocardioides aquiterrae</name>
    <dbReference type="NCBI Taxonomy" id="203799"/>
    <lineage>
        <taxon>Bacteria</taxon>
        <taxon>Bacillati</taxon>
        <taxon>Actinomycetota</taxon>
        <taxon>Actinomycetes</taxon>
        <taxon>Propionibacteriales</taxon>
        <taxon>Nocardioidaceae</taxon>
        <taxon>Nocardioides</taxon>
    </lineage>
</organism>